<feature type="domain" description="Letm1 RBD" evidence="10">
    <location>
        <begin position="222"/>
        <end position="405"/>
    </location>
</feature>
<name>A0AAV9IQY8_CYACA</name>
<comment type="subcellular location">
    <subcellularLocation>
        <location evidence="1">Mitochondrion inner membrane</location>
        <topology evidence="1">Single-pass membrane protein</topology>
    </subcellularLocation>
</comment>
<comment type="caution">
    <text evidence="11">The sequence shown here is derived from an EMBL/GenBank/DDBJ whole genome shotgun (WGS) entry which is preliminary data.</text>
</comment>
<evidence type="ECO:0000256" key="3">
    <source>
        <dbReference type="ARBA" id="ARBA00022792"/>
    </source>
</evidence>
<gene>
    <name evidence="11" type="ORF">CDCA_CDCA02G0759</name>
</gene>
<protein>
    <recommendedName>
        <fullName evidence="10">Letm1 RBD domain-containing protein</fullName>
    </recommendedName>
</protein>
<evidence type="ECO:0000256" key="7">
    <source>
        <dbReference type="PROSITE-ProRule" id="PRU01094"/>
    </source>
</evidence>
<keyword evidence="6 9" id="KW-0472">Membrane</keyword>
<dbReference type="GO" id="GO:0030003">
    <property type="term" value="P:intracellular monoatomic cation homeostasis"/>
    <property type="evidence" value="ECO:0007669"/>
    <property type="project" value="TreeGrafter"/>
</dbReference>
<dbReference type="PANTHER" id="PTHR14009:SF13">
    <property type="entry name" value="LETM1 DOMAIN-CONTAINING PROTEIN 1"/>
    <property type="match status" value="1"/>
</dbReference>
<feature type="transmembrane region" description="Helical" evidence="9">
    <location>
        <begin position="182"/>
        <end position="200"/>
    </location>
</feature>
<evidence type="ECO:0000256" key="5">
    <source>
        <dbReference type="ARBA" id="ARBA00023128"/>
    </source>
</evidence>
<evidence type="ECO:0000313" key="12">
    <source>
        <dbReference type="Proteomes" id="UP001301350"/>
    </source>
</evidence>
<evidence type="ECO:0000259" key="10">
    <source>
        <dbReference type="PROSITE" id="PS51758"/>
    </source>
</evidence>
<dbReference type="Proteomes" id="UP001301350">
    <property type="component" value="Unassembled WGS sequence"/>
</dbReference>
<keyword evidence="2 9" id="KW-0812">Transmembrane</keyword>
<keyword evidence="4 9" id="KW-1133">Transmembrane helix</keyword>
<dbReference type="GO" id="GO:0005743">
    <property type="term" value="C:mitochondrial inner membrane"/>
    <property type="evidence" value="ECO:0007669"/>
    <property type="project" value="UniProtKB-SubCell"/>
</dbReference>
<evidence type="ECO:0000256" key="1">
    <source>
        <dbReference type="ARBA" id="ARBA00004434"/>
    </source>
</evidence>
<evidence type="ECO:0000256" key="8">
    <source>
        <dbReference type="SAM" id="MobiDB-lite"/>
    </source>
</evidence>
<organism evidence="11 12">
    <name type="scientific">Cyanidium caldarium</name>
    <name type="common">Red alga</name>
    <dbReference type="NCBI Taxonomy" id="2771"/>
    <lineage>
        <taxon>Eukaryota</taxon>
        <taxon>Rhodophyta</taxon>
        <taxon>Bangiophyceae</taxon>
        <taxon>Cyanidiales</taxon>
        <taxon>Cyanidiaceae</taxon>
        <taxon>Cyanidium</taxon>
    </lineage>
</organism>
<feature type="compositionally biased region" description="Pro residues" evidence="8">
    <location>
        <begin position="106"/>
        <end position="115"/>
    </location>
</feature>
<feature type="region of interest" description="Disordered" evidence="8">
    <location>
        <begin position="82"/>
        <end position="117"/>
    </location>
</feature>
<accession>A0AAV9IQY8</accession>
<dbReference type="PANTHER" id="PTHR14009">
    <property type="entry name" value="LEUCINE ZIPPER-EF-HAND CONTAINING TRANSMEMBRANE PROTEIN"/>
    <property type="match status" value="1"/>
</dbReference>
<dbReference type="EMBL" id="JANCYW010000002">
    <property type="protein sequence ID" value="KAK4534734.1"/>
    <property type="molecule type" value="Genomic_DNA"/>
</dbReference>
<dbReference type="InterPro" id="IPR033122">
    <property type="entry name" value="LETM1-like_RBD"/>
</dbReference>
<evidence type="ECO:0000256" key="6">
    <source>
        <dbReference type="ARBA" id="ARBA00023136"/>
    </source>
</evidence>
<sequence length="405" mass="44986">MAVAQTLCRAYGVEGHAVSTLRRYVTTAAVGTMGGGGGRSSSEVVRWGGRKWPTGERTWQCGWCGKASDAWYRSRTALRACSSESRQPARTDDVDEQQLRKRRSPSPSPPTPPPFSWSMRWRQAWQRFRDAAGVYWRGTVQLVRNALAAGTLERRLRQHGPAALTYTEHLLVVHTRHDKRRALILLATGAVSTALIPVLAEAIPGFKPTTFTTDAERQYAWQMQGLRFWEAQCILLQQVLKSVDAAEPTPLPRARYPSNVVDGASTSLPDSLAAALQRLSRAELQALCRVLGQAALPFSLTRSLRRRVQRHLEDVQQLDVALRHCGVATLDATQLADACLMRGLPAYGRTTVQMSHDLQRWVDHAPLHATAPLKMVLNHGLRDGRLAGWTAPWMRRLLGNELGGE</sequence>
<dbReference type="AlphaFoldDB" id="A0AAV9IQY8"/>
<dbReference type="GO" id="GO:0043022">
    <property type="term" value="F:ribosome binding"/>
    <property type="evidence" value="ECO:0007669"/>
    <property type="project" value="InterPro"/>
</dbReference>
<dbReference type="PROSITE" id="PS51758">
    <property type="entry name" value="LETM1_RBD"/>
    <property type="match status" value="1"/>
</dbReference>
<evidence type="ECO:0000256" key="4">
    <source>
        <dbReference type="ARBA" id="ARBA00022989"/>
    </source>
</evidence>
<evidence type="ECO:0000256" key="9">
    <source>
        <dbReference type="SAM" id="Phobius"/>
    </source>
</evidence>
<proteinExistence type="predicted"/>
<keyword evidence="12" id="KW-1185">Reference proteome</keyword>
<dbReference type="InterPro" id="IPR044202">
    <property type="entry name" value="LETM1/MDM38-like"/>
</dbReference>
<reference evidence="11 12" key="1">
    <citation type="submission" date="2022-07" db="EMBL/GenBank/DDBJ databases">
        <title>Genome-wide signatures of adaptation to extreme environments.</title>
        <authorList>
            <person name="Cho C.H."/>
            <person name="Yoon H.S."/>
        </authorList>
    </citation>
    <scope>NUCLEOTIDE SEQUENCE [LARGE SCALE GENOMIC DNA]</scope>
    <source>
        <strain evidence="11 12">DBV 063 E5</strain>
    </source>
</reference>
<evidence type="ECO:0000256" key="2">
    <source>
        <dbReference type="ARBA" id="ARBA00022692"/>
    </source>
</evidence>
<keyword evidence="5 7" id="KW-0496">Mitochondrion</keyword>
<dbReference type="Pfam" id="PF07766">
    <property type="entry name" value="LETM1_RBD"/>
    <property type="match status" value="1"/>
</dbReference>
<keyword evidence="3" id="KW-0999">Mitochondrion inner membrane</keyword>
<evidence type="ECO:0000313" key="11">
    <source>
        <dbReference type="EMBL" id="KAK4534734.1"/>
    </source>
</evidence>